<dbReference type="InterPro" id="IPR000237">
    <property type="entry name" value="GRIP_dom"/>
</dbReference>
<reference evidence="3 4" key="1">
    <citation type="journal article" date="2017" name="Mol. Biol. Evol.">
        <title>The 4-celled Tetrabaena socialis nuclear genome reveals the essential components for genetic control of cell number at the origin of multicellularity in the volvocine lineage.</title>
        <authorList>
            <person name="Featherston J."/>
            <person name="Arakaki Y."/>
            <person name="Hanschen E.R."/>
            <person name="Ferris P.J."/>
            <person name="Michod R.E."/>
            <person name="Olson B.J.S.C."/>
            <person name="Nozaki H."/>
            <person name="Durand P.M."/>
        </authorList>
    </citation>
    <scope>NUCLEOTIDE SEQUENCE [LARGE SCALE GENOMIC DNA]</scope>
    <source>
        <strain evidence="3 4">NIES-571</strain>
    </source>
</reference>
<feature type="domain" description="GRIP" evidence="2">
    <location>
        <begin position="193"/>
        <end position="246"/>
    </location>
</feature>
<accession>A0A2J7ZVS6</accession>
<gene>
    <name evidence="3" type="ORF">TSOC_009466</name>
</gene>
<feature type="region of interest" description="Disordered" evidence="1">
    <location>
        <begin position="123"/>
        <end position="191"/>
    </location>
</feature>
<keyword evidence="4" id="KW-1185">Reference proteome</keyword>
<protein>
    <recommendedName>
        <fullName evidence="2">GRIP domain-containing protein</fullName>
    </recommendedName>
</protein>
<evidence type="ECO:0000256" key="1">
    <source>
        <dbReference type="SAM" id="MobiDB-lite"/>
    </source>
</evidence>
<dbReference type="SUPFAM" id="SSF56281">
    <property type="entry name" value="Metallo-hydrolase/oxidoreductase"/>
    <property type="match status" value="1"/>
</dbReference>
<dbReference type="AlphaFoldDB" id="A0A2J7ZVS6"/>
<sequence length="265" mass="26461">YSIHVADRSPAELREAQDGLPAPLPGLVDAAPQPPTAGDGADAAVVQPPMPYGVYYTGWASEDSFAGCAYLVVRPQGNILVDSPRFNPVLARRLEAMGGVKYMFLTHRDDVGDHEVQNKVGGGGLYNLGAGTERGPERAPATPGTPGGAGSRGGAPSAGGATAGGAAGGGGARGPVGAASSASNGGGGGGGAGGDGGASALYLKNVLLKFLEAHLSGKAAERDMLLPAVATLLQASQEEYAVLNKILRATAPPSRQMLAVLGLRR</sequence>
<dbReference type="EMBL" id="PGGS01000393">
    <property type="protein sequence ID" value="PNH04377.1"/>
    <property type="molecule type" value="Genomic_DNA"/>
</dbReference>
<evidence type="ECO:0000313" key="4">
    <source>
        <dbReference type="Proteomes" id="UP000236333"/>
    </source>
</evidence>
<dbReference type="PANTHER" id="PTHR42773:SF1">
    <property type="entry name" value="METALLO-BETA-LACTAMASE FAMILY PROTEIN"/>
    <property type="match status" value="1"/>
</dbReference>
<feature type="compositionally biased region" description="Gly residues" evidence="1">
    <location>
        <begin position="145"/>
        <end position="174"/>
    </location>
</feature>
<dbReference type="Proteomes" id="UP000236333">
    <property type="component" value="Unassembled WGS sequence"/>
</dbReference>
<proteinExistence type="predicted"/>
<dbReference type="PROSITE" id="PS50913">
    <property type="entry name" value="GRIP"/>
    <property type="match status" value="1"/>
</dbReference>
<dbReference type="Pfam" id="PF01465">
    <property type="entry name" value="GRIP"/>
    <property type="match status" value="1"/>
</dbReference>
<evidence type="ECO:0000313" key="3">
    <source>
        <dbReference type="EMBL" id="PNH04377.1"/>
    </source>
</evidence>
<dbReference type="Gene3D" id="3.60.15.10">
    <property type="entry name" value="Ribonuclease Z/Hydroxyacylglutathione hydrolase-like"/>
    <property type="match status" value="1"/>
</dbReference>
<dbReference type="PANTHER" id="PTHR42773">
    <property type="entry name" value="METALLO-BETA-LACTAMASE-RELATED"/>
    <property type="match status" value="1"/>
</dbReference>
<feature type="non-terminal residue" evidence="3">
    <location>
        <position position="1"/>
    </location>
</feature>
<organism evidence="3 4">
    <name type="scientific">Tetrabaena socialis</name>
    <dbReference type="NCBI Taxonomy" id="47790"/>
    <lineage>
        <taxon>Eukaryota</taxon>
        <taxon>Viridiplantae</taxon>
        <taxon>Chlorophyta</taxon>
        <taxon>core chlorophytes</taxon>
        <taxon>Chlorophyceae</taxon>
        <taxon>CS clade</taxon>
        <taxon>Chlamydomonadales</taxon>
        <taxon>Tetrabaenaceae</taxon>
        <taxon>Tetrabaena</taxon>
    </lineage>
</organism>
<feature type="region of interest" description="Disordered" evidence="1">
    <location>
        <begin position="17"/>
        <end position="42"/>
    </location>
</feature>
<evidence type="ECO:0000259" key="2">
    <source>
        <dbReference type="PROSITE" id="PS50913"/>
    </source>
</evidence>
<dbReference type="OrthoDB" id="17458at2759"/>
<comment type="caution">
    <text evidence="3">The sequence shown here is derived from an EMBL/GenBank/DDBJ whole genome shotgun (WGS) entry which is preliminary data.</text>
</comment>
<name>A0A2J7ZVS6_9CHLO</name>
<dbReference type="SMART" id="SM00755">
    <property type="entry name" value="Grip"/>
    <property type="match status" value="1"/>
</dbReference>
<dbReference type="InterPro" id="IPR036866">
    <property type="entry name" value="RibonucZ/Hydroxyglut_hydro"/>
</dbReference>